<dbReference type="InterPro" id="IPR013249">
    <property type="entry name" value="RNA_pol_sigma70_r4_t2"/>
</dbReference>
<keyword evidence="5" id="KW-0804">Transcription</keyword>
<reference evidence="9 10" key="1">
    <citation type="submission" date="2017-05" db="EMBL/GenBank/DDBJ databases">
        <authorList>
            <person name="Song R."/>
            <person name="Chenine A.L."/>
            <person name="Ruprecht R.M."/>
        </authorList>
    </citation>
    <scope>NUCLEOTIDE SEQUENCE [LARGE SCALE GENOMIC DNA]</scope>
    <source>
        <strain evidence="9 10">PSBB019</strain>
    </source>
</reference>
<gene>
    <name evidence="9" type="ORF">CBR64_11790</name>
</gene>
<dbReference type="Gene3D" id="1.10.1740.10">
    <property type="match status" value="1"/>
</dbReference>
<dbReference type="Proteomes" id="UP000196228">
    <property type="component" value="Chromosome"/>
</dbReference>
<evidence type="ECO:0000259" key="8">
    <source>
        <dbReference type="Pfam" id="PF08281"/>
    </source>
</evidence>
<dbReference type="EMBL" id="CP021383">
    <property type="protein sequence ID" value="ARU52052.1"/>
    <property type="molecule type" value="Genomic_DNA"/>
</dbReference>
<evidence type="ECO:0000256" key="5">
    <source>
        <dbReference type="ARBA" id="ARBA00023163"/>
    </source>
</evidence>
<keyword evidence="2" id="KW-0805">Transcription regulation</keyword>
<dbReference type="GO" id="GO:0016987">
    <property type="term" value="F:sigma factor activity"/>
    <property type="evidence" value="ECO:0007669"/>
    <property type="project" value="UniProtKB-KW"/>
</dbReference>
<dbReference type="GO" id="GO:0003677">
    <property type="term" value="F:DNA binding"/>
    <property type="evidence" value="ECO:0007669"/>
    <property type="project" value="UniProtKB-KW"/>
</dbReference>
<protein>
    <submittedName>
        <fullName evidence="9">Uncharacterized protein</fullName>
    </submittedName>
</protein>
<evidence type="ECO:0000313" key="9">
    <source>
        <dbReference type="EMBL" id="ARU52052.1"/>
    </source>
</evidence>
<comment type="similarity">
    <text evidence="1">Belongs to the sigma-70 factor family. ECF subfamily.</text>
</comment>
<feature type="region of interest" description="Disordered" evidence="6">
    <location>
        <begin position="167"/>
        <end position="197"/>
    </location>
</feature>
<dbReference type="InterPro" id="IPR036388">
    <property type="entry name" value="WH-like_DNA-bd_sf"/>
</dbReference>
<dbReference type="Pfam" id="PF04542">
    <property type="entry name" value="Sigma70_r2"/>
    <property type="match status" value="1"/>
</dbReference>
<evidence type="ECO:0000313" key="10">
    <source>
        <dbReference type="Proteomes" id="UP000196228"/>
    </source>
</evidence>
<dbReference type="NCBIfam" id="TIGR02937">
    <property type="entry name" value="sigma70-ECF"/>
    <property type="match status" value="1"/>
</dbReference>
<evidence type="ECO:0000256" key="6">
    <source>
        <dbReference type="SAM" id="MobiDB-lite"/>
    </source>
</evidence>
<dbReference type="PANTHER" id="PTHR43133">
    <property type="entry name" value="RNA POLYMERASE ECF-TYPE SIGMA FACTO"/>
    <property type="match status" value="1"/>
</dbReference>
<proteinExistence type="inferred from homology"/>
<keyword evidence="3" id="KW-0731">Sigma factor</keyword>
<keyword evidence="4" id="KW-0238">DNA-binding</keyword>
<dbReference type="CDD" id="cd06171">
    <property type="entry name" value="Sigma70_r4"/>
    <property type="match status" value="1"/>
</dbReference>
<dbReference type="InterPro" id="IPR039425">
    <property type="entry name" value="RNA_pol_sigma-70-like"/>
</dbReference>
<dbReference type="SUPFAM" id="SSF88946">
    <property type="entry name" value="Sigma2 domain of RNA polymerase sigma factors"/>
    <property type="match status" value="1"/>
</dbReference>
<dbReference type="KEGG" id="cceu:CBR64_11790"/>
<evidence type="ECO:0000256" key="4">
    <source>
        <dbReference type="ARBA" id="ARBA00023125"/>
    </source>
</evidence>
<dbReference type="Gene3D" id="1.10.10.10">
    <property type="entry name" value="Winged helix-like DNA-binding domain superfamily/Winged helix DNA-binding domain"/>
    <property type="match status" value="1"/>
</dbReference>
<evidence type="ECO:0000259" key="7">
    <source>
        <dbReference type="Pfam" id="PF04542"/>
    </source>
</evidence>
<dbReference type="SUPFAM" id="SSF88659">
    <property type="entry name" value="Sigma3 and sigma4 domains of RNA polymerase sigma factors"/>
    <property type="match status" value="1"/>
</dbReference>
<evidence type="ECO:0000256" key="3">
    <source>
        <dbReference type="ARBA" id="ARBA00023082"/>
    </source>
</evidence>
<evidence type="ECO:0000256" key="2">
    <source>
        <dbReference type="ARBA" id="ARBA00023015"/>
    </source>
</evidence>
<dbReference type="Pfam" id="PF08281">
    <property type="entry name" value="Sigma70_r4_2"/>
    <property type="match status" value="1"/>
</dbReference>
<dbReference type="PANTHER" id="PTHR43133:SF50">
    <property type="entry name" value="ECF RNA POLYMERASE SIGMA FACTOR SIGM"/>
    <property type="match status" value="1"/>
</dbReference>
<dbReference type="InterPro" id="IPR013325">
    <property type="entry name" value="RNA_pol_sigma_r2"/>
</dbReference>
<feature type="compositionally biased region" description="Acidic residues" evidence="6">
    <location>
        <begin position="171"/>
        <end position="180"/>
    </location>
</feature>
<dbReference type="AlphaFoldDB" id="A0A1Y0HV64"/>
<dbReference type="InterPro" id="IPR014284">
    <property type="entry name" value="RNA_pol_sigma-70_dom"/>
</dbReference>
<dbReference type="GO" id="GO:0006352">
    <property type="term" value="P:DNA-templated transcription initiation"/>
    <property type="evidence" value="ECO:0007669"/>
    <property type="project" value="InterPro"/>
</dbReference>
<dbReference type="InterPro" id="IPR013324">
    <property type="entry name" value="RNA_pol_sigma_r3/r4-like"/>
</dbReference>
<dbReference type="InterPro" id="IPR007627">
    <property type="entry name" value="RNA_pol_sigma70_r2"/>
</dbReference>
<feature type="domain" description="RNA polymerase sigma-70 region 2" evidence="7">
    <location>
        <begin position="18"/>
        <end position="85"/>
    </location>
</feature>
<organism evidence="9 10">
    <name type="scientific">Cellulosimicrobium cellulans</name>
    <name type="common">Arthrobacter luteus</name>
    <dbReference type="NCBI Taxonomy" id="1710"/>
    <lineage>
        <taxon>Bacteria</taxon>
        <taxon>Bacillati</taxon>
        <taxon>Actinomycetota</taxon>
        <taxon>Actinomycetes</taxon>
        <taxon>Micrococcales</taxon>
        <taxon>Promicromonosporaceae</taxon>
        <taxon>Cellulosimicrobium</taxon>
    </lineage>
</organism>
<feature type="domain" description="RNA polymerase sigma factor 70 region 4 type 2" evidence="8">
    <location>
        <begin position="111"/>
        <end position="162"/>
    </location>
</feature>
<evidence type="ECO:0000256" key="1">
    <source>
        <dbReference type="ARBA" id="ARBA00010641"/>
    </source>
</evidence>
<dbReference type="RefSeq" id="WP_167551040.1">
    <property type="nucleotide sequence ID" value="NZ_CP021383.1"/>
</dbReference>
<name>A0A1Y0HV64_CELCE</name>
<accession>A0A1Y0HV64</accession>
<sequence>MRPATGQDRPDDDPLTVLVRDRGSALVGYAYLLTGDVAAAEDLAQEAVVRVFVRSRRHRWPDAPESYVRRAILSLYVDGYRRSRRWRDVKHLVAVPPHRDGPADAADTSADVRDALRALAPQERACVVLRYYDDLTVPRIAEHLGLSAGTVKRYLHNAVGKLETLLGPLDDTADDDTDDQVELRTPHAPTTPRRADA</sequence>